<keyword evidence="5" id="KW-0975">Bacterial flagellum</keyword>
<dbReference type="HOGENOM" id="CLU_024437_5_0_6"/>
<dbReference type="RefSeq" id="WP_005000354.1">
    <property type="nucleotide sequence ID" value="NZ_CH672427.1"/>
</dbReference>
<dbReference type="EMBL" id="AAOF01000029">
    <property type="protein sequence ID" value="EAR20217.1"/>
    <property type="molecule type" value="Genomic_DNA"/>
</dbReference>
<keyword evidence="10" id="KW-0966">Cell projection</keyword>
<dbReference type="PANTHER" id="PTHR42792">
    <property type="entry name" value="FLAGELLIN"/>
    <property type="match status" value="1"/>
</dbReference>
<dbReference type="NCBIfam" id="TIGR02550">
    <property type="entry name" value="flagell_flgL"/>
    <property type="match status" value="1"/>
</dbReference>
<accession>A4BVN5</accession>
<dbReference type="InterPro" id="IPR013384">
    <property type="entry name" value="Flagell_FlgL"/>
</dbReference>
<protein>
    <submittedName>
        <fullName evidence="10">Flagellin-like protein</fullName>
    </submittedName>
</protein>
<sequence length="400" mass="43009">MRISTNQIQQLGLNALLDQQSRLTKVQQQIASGRRILTPADDPSGAARSLILAHSIGAIESYSRSADQIKPRMQLEDSTLEQTQNLIQRLRELAVQANNATQTADNRHQIGAEVRQTFIQLVQLANSTDGNGEYLFAGLQSRTQPFLRAGNTVTYQGDQGQRLAQTGSHQQLATTHSGYDVFMKIRTGDGQFTAEAASINTGSGIISPVTVTDPGALTGSSYAVTFDINGAGALTYTLSKDGTPTATQPYDSSTPIRFDGLSVTLDGTPAKGDQFTIQPSGFGSLFDTVDRFATALETAQDGPTGRTAYQNVGNQTLQGLDQALDHILTIRAEVGSRLNALDSSQEANEAALLNFQTTKSALDDLDYAKAITELSQRLLGLQAAQKSYAQIQELSLFNFL</sequence>
<comment type="similarity">
    <text evidence="3">Belongs to the bacterial flagellin family.</text>
</comment>
<dbReference type="PANTHER" id="PTHR42792:SF1">
    <property type="entry name" value="FLAGELLAR HOOK-ASSOCIATED PROTEIN 3"/>
    <property type="match status" value="1"/>
</dbReference>
<dbReference type="Pfam" id="PF00700">
    <property type="entry name" value="Flagellin_C"/>
    <property type="match status" value="1"/>
</dbReference>
<feature type="domain" description="Flagellin N-terminal" evidence="7">
    <location>
        <begin position="3"/>
        <end position="139"/>
    </location>
</feature>
<dbReference type="GO" id="GO:0005576">
    <property type="term" value="C:extracellular region"/>
    <property type="evidence" value="ECO:0007669"/>
    <property type="project" value="UniProtKB-SubCell"/>
</dbReference>
<evidence type="ECO:0000259" key="8">
    <source>
        <dbReference type="Pfam" id="PF00700"/>
    </source>
</evidence>
<feature type="coiled-coil region" evidence="6">
    <location>
        <begin position="73"/>
        <end position="100"/>
    </location>
</feature>
<dbReference type="SUPFAM" id="SSF64518">
    <property type="entry name" value="Phase 1 flagellin"/>
    <property type="match status" value="1"/>
</dbReference>
<reference evidence="10 11" key="1">
    <citation type="submission" date="2006-02" db="EMBL/GenBank/DDBJ databases">
        <authorList>
            <person name="Waterbury J."/>
            <person name="Ferriera S."/>
            <person name="Johnson J."/>
            <person name="Kravitz S."/>
            <person name="Halpern A."/>
            <person name="Remington K."/>
            <person name="Beeson K."/>
            <person name="Tran B."/>
            <person name="Rogers Y.-H."/>
            <person name="Friedman R."/>
            <person name="Venter J.C."/>
        </authorList>
    </citation>
    <scope>NUCLEOTIDE SEQUENCE [LARGE SCALE GENOMIC DNA]</scope>
    <source>
        <strain evidence="10 11">Nb-231</strain>
    </source>
</reference>
<dbReference type="Gene3D" id="1.20.1330.10">
    <property type="entry name" value="f41 fragment of flagellin, N-terminal domain"/>
    <property type="match status" value="2"/>
</dbReference>
<dbReference type="GO" id="GO:0005198">
    <property type="term" value="F:structural molecule activity"/>
    <property type="evidence" value="ECO:0007669"/>
    <property type="project" value="InterPro"/>
</dbReference>
<dbReference type="InterPro" id="IPR046358">
    <property type="entry name" value="Flagellin_C"/>
</dbReference>
<keyword evidence="10" id="KW-0969">Cilium</keyword>
<evidence type="ECO:0000313" key="10">
    <source>
        <dbReference type="EMBL" id="EAR20217.1"/>
    </source>
</evidence>
<dbReference type="GO" id="GO:0071973">
    <property type="term" value="P:bacterial-type flagellum-dependent cell motility"/>
    <property type="evidence" value="ECO:0007669"/>
    <property type="project" value="InterPro"/>
</dbReference>
<comment type="subcellular location">
    <subcellularLocation>
        <location evidence="1">Bacterial flagellum</location>
    </subcellularLocation>
    <subcellularLocation>
        <location evidence="2">Secreted</location>
    </subcellularLocation>
</comment>
<dbReference type="STRING" id="314278.NB231_05376"/>
<comment type="caution">
    <text evidence="10">The sequence shown here is derived from an EMBL/GenBank/DDBJ whole genome shotgun (WGS) entry which is preliminary data.</text>
</comment>
<evidence type="ECO:0000256" key="2">
    <source>
        <dbReference type="ARBA" id="ARBA00004613"/>
    </source>
</evidence>
<keyword evidence="6" id="KW-0175">Coiled coil</keyword>
<dbReference type="Proteomes" id="UP000003374">
    <property type="component" value="Unassembled WGS sequence"/>
</dbReference>
<organism evidence="10 11">
    <name type="scientific">Nitrococcus mobilis Nb-231</name>
    <dbReference type="NCBI Taxonomy" id="314278"/>
    <lineage>
        <taxon>Bacteria</taxon>
        <taxon>Pseudomonadati</taxon>
        <taxon>Pseudomonadota</taxon>
        <taxon>Gammaproteobacteria</taxon>
        <taxon>Chromatiales</taxon>
        <taxon>Ectothiorhodospiraceae</taxon>
        <taxon>Nitrococcus</taxon>
    </lineage>
</organism>
<dbReference type="eggNOG" id="COG1344">
    <property type="taxonomic scope" value="Bacteria"/>
</dbReference>
<evidence type="ECO:0000256" key="5">
    <source>
        <dbReference type="ARBA" id="ARBA00023143"/>
    </source>
</evidence>
<evidence type="ECO:0000256" key="6">
    <source>
        <dbReference type="SAM" id="Coils"/>
    </source>
</evidence>
<name>A4BVN5_9GAMM</name>
<feature type="domain" description="Flagellin C-terminal" evidence="8">
    <location>
        <begin position="317"/>
        <end position="400"/>
    </location>
</feature>
<evidence type="ECO:0000256" key="4">
    <source>
        <dbReference type="ARBA" id="ARBA00022525"/>
    </source>
</evidence>
<evidence type="ECO:0000313" key="11">
    <source>
        <dbReference type="Proteomes" id="UP000003374"/>
    </source>
</evidence>
<dbReference type="AlphaFoldDB" id="A4BVN5"/>
<gene>
    <name evidence="10" type="ORF">NB231_05376</name>
</gene>
<feature type="domain" description="Flagellar hook-associated protein 1 D2-like" evidence="9">
    <location>
        <begin position="198"/>
        <end position="279"/>
    </location>
</feature>
<evidence type="ECO:0000259" key="7">
    <source>
        <dbReference type="Pfam" id="PF00669"/>
    </source>
</evidence>
<keyword evidence="4" id="KW-0964">Secreted</keyword>
<dbReference type="GO" id="GO:0009424">
    <property type="term" value="C:bacterial-type flagellum hook"/>
    <property type="evidence" value="ECO:0007669"/>
    <property type="project" value="InterPro"/>
</dbReference>
<evidence type="ECO:0000256" key="1">
    <source>
        <dbReference type="ARBA" id="ARBA00004365"/>
    </source>
</evidence>
<dbReference type="InterPro" id="IPR001492">
    <property type="entry name" value="Flagellin"/>
</dbReference>
<dbReference type="InterPro" id="IPR001029">
    <property type="entry name" value="Flagellin_N"/>
</dbReference>
<keyword evidence="11" id="KW-1185">Reference proteome</keyword>
<dbReference type="Pfam" id="PF00669">
    <property type="entry name" value="Flagellin_N"/>
    <property type="match status" value="1"/>
</dbReference>
<dbReference type="PRINTS" id="PR00207">
    <property type="entry name" value="FLAGELLIN"/>
</dbReference>
<proteinExistence type="inferred from homology"/>
<dbReference type="Pfam" id="PF21158">
    <property type="entry name" value="flgK_1st_1"/>
    <property type="match status" value="1"/>
</dbReference>
<dbReference type="OrthoDB" id="9768249at2"/>
<evidence type="ECO:0000259" key="9">
    <source>
        <dbReference type="Pfam" id="PF21158"/>
    </source>
</evidence>
<evidence type="ECO:0000256" key="3">
    <source>
        <dbReference type="ARBA" id="ARBA00005709"/>
    </source>
</evidence>
<dbReference type="InterPro" id="IPR049119">
    <property type="entry name" value="FlgK_D2-like"/>
</dbReference>
<keyword evidence="10" id="KW-0282">Flagellum</keyword>